<feature type="compositionally biased region" description="Polar residues" evidence="1">
    <location>
        <begin position="42"/>
        <end position="56"/>
    </location>
</feature>
<reference evidence="3" key="1">
    <citation type="submission" date="2020-05" db="EMBL/GenBank/DDBJ databases">
        <authorList>
            <person name="Chiriac C."/>
            <person name="Salcher M."/>
            <person name="Ghai R."/>
            <person name="Kavagutti S V."/>
        </authorList>
    </citation>
    <scope>NUCLEOTIDE SEQUENCE</scope>
</reference>
<gene>
    <name evidence="3" type="ORF">UFOPK1591_00477</name>
</gene>
<dbReference type="EMBL" id="CAEZTD010000024">
    <property type="protein sequence ID" value="CAB4557387.1"/>
    <property type="molecule type" value="Genomic_DNA"/>
</dbReference>
<protein>
    <submittedName>
        <fullName evidence="3">Unannotated protein</fullName>
    </submittedName>
</protein>
<sequence>MSNYSANRTGRNSARTAWIVTAVIAAVAVVALVVVIVVAVSNTPAPGPTDSNPTVQPTNSPSGSSTATPTVTPTPSPSTSNSPTPTASPTTTPSGSSSPSGSSTPSPTPTVDPTIAWANSLYGTFAPLTATGQGNSHVAVPKGIKGALLTVTNNGADDQVFRVEVVNQFGKPMSRLVDVQGDYQGTVAYGLASLIGATPTTILITSAGNWSVEFAPVSTASMDLGQGTSNDVLLYGGGAGPMTVQSLTSGDFTMTSFAGSDPRPTELTSQTGWWTGQVDLPEGPLVLVINSDGAWNLQIGFITQ</sequence>
<feature type="region of interest" description="Disordered" evidence="1">
    <location>
        <begin position="42"/>
        <end position="112"/>
    </location>
</feature>
<feature type="compositionally biased region" description="Low complexity" evidence="1">
    <location>
        <begin position="57"/>
        <end position="111"/>
    </location>
</feature>
<name>A0A6J6D0U8_9ZZZZ</name>
<keyword evidence="2" id="KW-1133">Transmembrane helix</keyword>
<feature type="transmembrane region" description="Helical" evidence="2">
    <location>
        <begin position="17"/>
        <end position="40"/>
    </location>
</feature>
<organism evidence="3">
    <name type="scientific">freshwater metagenome</name>
    <dbReference type="NCBI Taxonomy" id="449393"/>
    <lineage>
        <taxon>unclassified sequences</taxon>
        <taxon>metagenomes</taxon>
        <taxon>ecological metagenomes</taxon>
    </lineage>
</organism>
<proteinExistence type="predicted"/>
<evidence type="ECO:0000256" key="2">
    <source>
        <dbReference type="SAM" id="Phobius"/>
    </source>
</evidence>
<keyword evidence="2" id="KW-0472">Membrane</keyword>
<evidence type="ECO:0000256" key="1">
    <source>
        <dbReference type="SAM" id="MobiDB-lite"/>
    </source>
</evidence>
<dbReference type="AlphaFoldDB" id="A0A6J6D0U8"/>
<keyword evidence="2" id="KW-0812">Transmembrane</keyword>
<accession>A0A6J6D0U8</accession>
<evidence type="ECO:0000313" key="3">
    <source>
        <dbReference type="EMBL" id="CAB4557387.1"/>
    </source>
</evidence>